<dbReference type="KEGG" id="parq:DSM112329_02113"/>
<keyword evidence="1" id="KW-1133">Transmembrane helix</keyword>
<keyword evidence="1" id="KW-0812">Transmembrane</keyword>
<organism evidence="2">
    <name type="scientific">Paraconexibacter sp. AEG42_29</name>
    <dbReference type="NCBI Taxonomy" id="2997339"/>
    <lineage>
        <taxon>Bacteria</taxon>
        <taxon>Bacillati</taxon>
        <taxon>Actinomycetota</taxon>
        <taxon>Thermoleophilia</taxon>
        <taxon>Solirubrobacterales</taxon>
        <taxon>Paraconexibacteraceae</taxon>
        <taxon>Paraconexibacter</taxon>
    </lineage>
</organism>
<evidence type="ECO:0000313" key="2">
    <source>
        <dbReference type="EMBL" id="XAY05267.1"/>
    </source>
</evidence>
<keyword evidence="1" id="KW-0472">Membrane</keyword>
<proteinExistence type="predicted"/>
<accession>A0AAU7AU98</accession>
<dbReference type="AlphaFoldDB" id="A0AAU7AU98"/>
<feature type="transmembrane region" description="Helical" evidence="1">
    <location>
        <begin position="20"/>
        <end position="40"/>
    </location>
</feature>
<gene>
    <name evidence="2" type="ORF">DSM112329_02113</name>
</gene>
<protein>
    <recommendedName>
        <fullName evidence="3">DoxX family protein</fullName>
    </recommendedName>
</protein>
<dbReference type="EMBL" id="CP114014">
    <property type="protein sequence ID" value="XAY05267.1"/>
    <property type="molecule type" value="Genomic_DNA"/>
</dbReference>
<evidence type="ECO:0000256" key="1">
    <source>
        <dbReference type="SAM" id="Phobius"/>
    </source>
</evidence>
<sequence>MIAAGVLELAGGVLLLRGRLVVPAALVLSIVMVVAIAVSGVKEGDVIPSLTVAPALLAALVVLLIRARRGA</sequence>
<evidence type="ECO:0008006" key="3">
    <source>
        <dbReference type="Google" id="ProtNLM"/>
    </source>
</evidence>
<reference evidence="2" key="1">
    <citation type="submission" date="2022-12" db="EMBL/GenBank/DDBJ databases">
        <title>Paraconexibacter alkalitolerans sp. nov. and Baekduia alba sp. nov., isolated from soil and emended description of the genera Paraconexibacter (Chun et al., 2020) and Baekduia (An et al., 2020).</title>
        <authorList>
            <person name="Vieira S."/>
            <person name="Huber K.J."/>
            <person name="Geppert A."/>
            <person name="Wolf J."/>
            <person name="Neumann-Schaal M."/>
            <person name="Muesken M."/>
            <person name="Overmann J."/>
        </authorList>
    </citation>
    <scope>NUCLEOTIDE SEQUENCE</scope>
    <source>
        <strain evidence="2">AEG42_29</strain>
    </source>
</reference>
<name>A0AAU7AU98_9ACTN</name>
<feature type="transmembrane region" description="Helical" evidence="1">
    <location>
        <begin position="46"/>
        <end position="65"/>
    </location>
</feature>